<protein>
    <submittedName>
        <fullName evidence="2">Uncharacterized protein</fullName>
    </submittedName>
</protein>
<accession>A0A915KAU4</accession>
<keyword evidence="1" id="KW-1185">Reference proteome</keyword>
<proteinExistence type="predicted"/>
<sequence length="143" mass="16025">NSQIFLKKLSPIAIRFEKNLKNETLHRWVKKKKVSPIPLTFGEVAAANKGRRPPQAITRLSTSCEIICTVFTTNTAFSLSLAWSIKFKLFERALKKECLHKIFDGCKVTTLTTSYHNPFFLSNAGTMLAGSSLNNVITVFNTS</sequence>
<name>A0A915KAU4_ROMCU</name>
<dbReference type="WBParaSite" id="nRc.2.0.1.t35827-RA">
    <property type="protein sequence ID" value="nRc.2.0.1.t35827-RA"/>
    <property type="gene ID" value="nRc.2.0.1.g35827"/>
</dbReference>
<evidence type="ECO:0000313" key="1">
    <source>
        <dbReference type="Proteomes" id="UP000887565"/>
    </source>
</evidence>
<reference evidence="2" key="1">
    <citation type="submission" date="2022-11" db="UniProtKB">
        <authorList>
            <consortium name="WormBaseParasite"/>
        </authorList>
    </citation>
    <scope>IDENTIFICATION</scope>
</reference>
<dbReference type="Proteomes" id="UP000887565">
    <property type="component" value="Unplaced"/>
</dbReference>
<dbReference type="AlphaFoldDB" id="A0A915KAU4"/>
<evidence type="ECO:0000313" key="2">
    <source>
        <dbReference type="WBParaSite" id="nRc.2.0.1.t35827-RA"/>
    </source>
</evidence>
<organism evidence="1 2">
    <name type="scientific">Romanomermis culicivorax</name>
    <name type="common">Nematode worm</name>
    <dbReference type="NCBI Taxonomy" id="13658"/>
    <lineage>
        <taxon>Eukaryota</taxon>
        <taxon>Metazoa</taxon>
        <taxon>Ecdysozoa</taxon>
        <taxon>Nematoda</taxon>
        <taxon>Enoplea</taxon>
        <taxon>Dorylaimia</taxon>
        <taxon>Mermithida</taxon>
        <taxon>Mermithoidea</taxon>
        <taxon>Mermithidae</taxon>
        <taxon>Romanomermis</taxon>
    </lineage>
</organism>